<dbReference type="Proteomes" id="UP000276254">
    <property type="component" value="Chromosome"/>
</dbReference>
<feature type="domain" description="p-hydroxybenzoic acid efflux pump subunit AaeA-like beta-barrel" evidence="4">
    <location>
        <begin position="277"/>
        <end position="367"/>
    </location>
</feature>
<proteinExistence type="predicted"/>
<dbReference type="PANTHER" id="PTHR30386">
    <property type="entry name" value="MEMBRANE FUSION SUBUNIT OF EMRAB-TOLC MULTIDRUG EFFLUX PUMP"/>
    <property type="match status" value="1"/>
</dbReference>
<dbReference type="KEGG" id="spha:D3Y57_16615"/>
<evidence type="ECO:0000256" key="1">
    <source>
        <dbReference type="ARBA" id="ARBA00004196"/>
    </source>
</evidence>
<feature type="transmembrane region" description="Helical" evidence="2">
    <location>
        <begin position="35"/>
        <end position="54"/>
    </location>
</feature>
<dbReference type="Pfam" id="PF25963">
    <property type="entry name" value="Beta-barrel_AAEA"/>
    <property type="match status" value="1"/>
</dbReference>
<dbReference type="InterPro" id="IPR058634">
    <property type="entry name" value="AaeA-lik-b-barrel"/>
</dbReference>
<reference evidence="5 6" key="1">
    <citation type="submission" date="2018-09" db="EMBL/GenBank/DDBJ databases">
        <title>Sphingomonas peninsula sp. nov., isolated from fildes peninsula, Antarctic soil.</title>
        <authorList>
            <person name="Yingchao G."/>
        </authorList>
    </citation>
    <scope>NUCLEOTIDE SEQUENCE [LARGE SCALE GENOMIC DNA]</scope>
    <source>
        <strain evidence="5 6">YZ-8</strain>
    </source>
</reference>
<evidence type="ECO:0000259" key="4">
    <source>
        <dbReference type="Pfam" id="PF25963"/>
    </source>
</evidence>
<keyword evidence="6" id="KW-1185">Reference proteome</keyword>
<feature type="domain" description="Multidrug resistance protein MdtA-like barrel-sandwich hybrid" evidence="3">
    <location>
        <begin position="71"/>
        <end position="263"/>
    </location>
</feature>
<evidence type="ECO:0000259" key="3">
    <source>
        <dbReference type="Pfam" id="PF25917"/>
    </source>
</evidence>
<comment type="subcellular location">
    <subcellularLocation>
        <location evidence="1">Cell envelope</location>
    </subcellularLocation>
</comment>
<gene>
    <name evidence="5" type="ORF">D3Y57_16615</name>
</gene>
<sequence>MNEMSKIEVDAGLAAGVDGNDGGAQSSPRKSRTRLIVMLSVPAIIIVAALFFWLTSGKTVTTDNALINAPVVSIAPEVSGPILEVRVSENQVVKAGDLLFRIDPAPYRIALMQAEAAVSNARVQVAQLGGTANSKDADVSSKAADIAARASDVQLAEQTLTRQTALMKQGFTTRAQLDSAQAAMNAARQARAAAVAERQSALATAASARAALGTDADGQPPAVAAAMAQREKARLDLTRTEVRSPINGRVTQTDRLEAGNMATMSLPLVSIVGGNGYWIDANFKETQLAKVRIGQSAEVEIDAIPGHKFKAIVTGIGAGTGSQFSLLPAQNATGNWVKVTQRVPVRLTFTEKLERPLVAGWSAKVTVRVAD</sequence>
<dbReference type="PANTHER" id="PTHR30386:SF19">
    <property type="entry name" value="MULTIDRUG EXPORT PROTEIN EMRA-RELATED"/>
    <property type="match status" value="1"/>
</dbReference>
<dbReference type="GO" id="GO:0030313">
    <property type="term" value="C:cell envelope"/>
    <property type="evidence" value="ECO:0007669"/>
    <property type="project" value="UniProtKB-SubCell"/>
</dbReference>
<protein>
    <submittedName>
        <fullName evidence="5">HlyD family secretion protein</fullName>
    </submittedName>
</protein>
<dbReference type="Gene3D" id="2.40.30.170">
    <property type="match status" value="1"/>
</dbReference>
<dbReference type="GO" id="GO:0055085">
    <property type="term" value="P:transmembrane transport"/>
    <property type="evidence" value="ECO:0007669"/>
    <property type="project" value="InterPro"/>
</dbReference>
<evidence type="ECO:0000313" key="6">
    <source>
        <dbReference type="Proteomes" id="UP000276254"/>
    </source>
</evidence>
<dbReference type="Gene3D" id="2.40.50.100">
    <property type="match status" value="1"/>
</dbReference>
<dbReference type="Pfam" id="PF25917">
    <property type="entry name" value="BSH_RND"/>
    <property type="match status" value="1"/>
</dbReference>
<evidence type="ECO:0000256" key="2">
    <source>
        <dbReference type="SAM" id="Phobius"/>
    </source>
</evidence>
<name>A0A494TN65_SPHPE</name>
<dbReference type="InterPro" id="IPR058625">
    <property type="entry name" value="MdtA-like_BSH"/>
</dbReference>
<keyword evidence="2" id="KW-0812">Transmembrane</keyword>
<dbReference type="InterPro" id="IPR050739">
    <property type="entry name" value="MFP"/>
</dbReference>
<organism evidence="5 6">
    <name type="scientific">Sphingomonas paeninsulae</name>
    <dbReference type="NCBI Taxonomy" id="2319844"/>
    <lineage>
        <taxon>Bacteria</taxon>
        <taxon>Pseudomonadati</taxon>
        <taxon>Pseudomonadota</taxon>
        <taxon>Alphaproteobacteria</taxon>
        <taxon>Sphingomonadales</taxon>
        <taxon>Sphingomonadaceae</taxon>
        <taxon>Sphingomonas</taxon>
    </lineage>
</organism>
<dbReference type="SUPFAM" id="SSF111369">
    <property type="entry name" value="HlyD-like secretion proteins"/>
    <property type="match status" value="2"/>
</dbReference>
<dbReference type="AlphaFoldDB" id="A0A494TN65"/>
<keyword evidence="2" id="KW-1133">Transmembrane helix</keyword>
<dbReference type="OrthoDB" id="9811754at2"/>
<accession>A0A494TN65</accession>
<keyword evidence="2" id="KW-0472">Membrane</keyword>
<evidence type="ECO:0000313" key="5">
    <source>
        <dbReference type="EMBL" id="AYJ87256.1"/>
    </source>
</evidence>
<dbReference type="EMBL" id="CP032829">
    <property type="protein sequence ID" value="AYJ87256.1"/>
    <property type="molecule type" value="Genomic_DNA"/>
</dbReference>